<dbReference type="InterPro" id="IPR003609">
    <property type="entry name" value="Pan_app"/>
</dbReference>
<feature type="chain" id="PRO_5029500688" evidence="1">
    <location>
        <begin position="20"/>
        <end position="396"/>
    </location>
</feature>
<feature type="signal peptide" evidence="1">
    <location>
        <begin position="1"/>
        <end position="19"/>
    </location>
</feature>
<dbReference type="Pfam" id="PF14295">
    <property type="entry name" value="PAN_4"/>
    <property type="match status" value="1"/>
</dbReference>
<dbReference type="AlphaFoldDB" id="A0A7L9QDX5"/>
<protein>
    <submittedName>
        <fullName evidence="3">Putative extracellular protein CSOL_012</fullName>
    </submittedName>
</protein>
<proteinExistence type="evidence at transcript level"/>
<evidence type="ECO:0000256" key="1">
    <source>
        <dbReference type="SAM" id="SignalP"/>
    </source>
</evidence>
<name>A0A7L9QDX5_9CHLO</name>
<dbReference type="EMBL" id="MT438835">
    <property type="protein sequence ID" value="QOL01082.1"/>
    <property type="molecule type" value="mRNA"/>
</dbReference>
<sequence length="396" mass="41954">MLKTTAFFVLLGLGQQATADLFNFSNAAAVWSLGAEKPPSAQASSNLQLLLQYQNTTDQLGAILLKSIGQNQSYAVAEAVRFALIPNSNFSAPDPSLMPAYQTLASNIGAATAYAMHYARQQDYPAGTSPAPPYVGSTILQTAHDPSVAVQPNASDVFNAVAVGAVAAVVSRCDGNWRCHTMDCNTPLMVMDKRAETCCGVVAPLLRGIKRQLSLFGETYLLGDALSPAATAQDVYNLGFLDRCLWYPDDMSIRDAPAACKANKSANYMGKVVQLDINSQTPGAPVVATAADCCAACVANPQCNIWVFCGSQYGCGGCDYKTINYDATLGNDPSKRFGPYGPGCTQSTATLPSFFPIGTCTLKYASFTDKPPAYDNPAAGDFISGHLVQHIPRCNN</sequence>
<evidence type="ECO:0000259" key="2">
    <source>
        <dbReference type="Pfam" id="PF14295"/>
    </source>
</evidence>
<dbReference type="Gene3D" id="3.50.4.10">
    <property type="entry name" value="Hepatocyte Growth Factor"/>
    <property type="match status" value="1"/>
</dbReference>
<feature type="domain" description="Apple" evidence="2">
    <location>
        <begin position="286"/>
        <end position="313"/>
    </location>
</feature>
<reference evidence="3" key="1">
    <citation type="journal article" date="2020" name="Microb. Ecol.">
        <title>The Under-explored Extracellular Proteome of Aero-Terrestrial Microalgae Provides Clues on Different Mechanisms of Desiccation Tolerance in Non-Model Organisms.</title>
        <authorList>
            <person name="Gonzalez-Hourcade M."/>
            <person name="Del Campo E.M."/>
            <person name="Casano L.M."/>
        </authorList>
    </citation>
    <scope>NUCLEOTIDE SEQUENCE</scope>
    <source>
        <strain evidence="3">SAG 216-12</strain>
    </source>
</reference>
<evidence type="ECO:0000313" key="3">
    <source>
        <dbReference type="EMBL" id="QOL01082.1"/>
    </source>
</evidence>
<organism evidence="3">
    <name type="scientific">Pseudococcomyxa simplex</name>
    <dbReference type="NCBI Taxonomy" id="464287"/>
    <lineage>
        <taxon>Eukaryota</taxon>
        <taxon>Viridiplantae</taxon>
        <taxon>Chlorophyta</taxon>
        <taxon>core chlorophytes</taxon>
        <taxon>Trebouxiophyceae</taxon>
        <taxon>Chlorellales</taxon>
        <taxon>Oocystaceae</taxon>
        <taxon>Pseudococcomyxa</taxon>
    </lineage>
</organism>
<keyword evidence="1" id="KW-0732">Signal</keyword>
<accession>A0A7L9QDX5</accession>